<proteinExistence type="predicted"/>
<organism evidence="5 6">
    <name type="scientific">Lolium multiflorum</name>
    <name type="common">Italian ryegrass</name>
    <name type="synonym">Lolium perenne subsp. multiflorum</name>
    <dbReference type="NCBI Taxonomy" id="4521"/>
    <lineage>
        <taxon>Eukaryota</taxon>
        <taxon>Viridiplantae</taxon>
        <taxon>Streptophyta</taxon>
        <taxon>Embryophyta</taxon>
        <taxon>Tracheophyta</taxon>
        <taxon>Spermatophyta</taxon>
        <taxon>Magnoliopsida</taxon>
        <taxon>Liliopsida</taxon>
        <taxon>Poales</taxon>
        <taxon>Poaceae</taxon>
        <taxon>BOP clade</taxon>
        <taxon>Pooideae</taxon>
        <taxon>Poodae</taxon>
        <taxon>Poeae</taxon>
        <taxon>Poeae Chloroplast Group 2 (Poeae type)</taxon>
        <taxon>Loliodinae</taxon>
        <taxon>Loliinae</taxon>
        <taxon>Lolium</taxon>
    </lineage>
</organism>
<evidence type="ECO:0000256" key="3">
    <source>
        <dbReference type="SAM" id="MobiDB-lite"/>
    </source>
</evidence>
<keyword evidence="6" id="KW-1185">Reference proteome</keyword>
<dbReference type="InterPro" id="IPR017884">
    <property type="entry name" value="SANT_dom"/>
</dbReference>
<comment type="caution">
    <text evidence="5">The sequence shown here is derived from an EMBL/GenBank/DDBJ whole genome shotgun (WGS) entry which is preliminary data.</text>
</comment>
<evidence type="ECO:0000256" key="1">
    <source>
        <dbReference type="ARBA" id="ARBA00004123"/>
    </source>
</evidence>
<feature type="region of interest" description="Disordered" evidence="3">
    <location>
        <begin position="467"/>
        <end position="598"/>
    </location>
</feature>
<sequence length="1020" mass="113302">MVVRLWHGPRKSTHLAGAPSHPPSLLSSPYLYPAPAKPPKARQHNRPPPPPLAASFSDPPPPPEPANPARPALLPADAARRRGRERARSARAGPALVGVAARADELRERAVLSERDSPQIRASGLKSRAILMGPAKGSRTIPRITIKKHEDRQYHEDPTSSSKMKLKKRKMSDLGPQWSKDELMLFYEAYRRHGKNWKKVSAVIGSKSIDMVEALYSAHRTFLSLPERDGTAMGFIALVTGHHNVLESPSHKETDQIVRSSGKRRRRGEAAQHKENAALHPHDAFTYEEMSVAGFTSSFKELYYGELVRCIRRHPVEKRTPRVPVIAPSDINATYNSTPQIKNIVSSSKNTKEDINDDGTVIAMDECSPDGSSGITEANKVVEGQTFLEIRRTGDTEISQTQEHLKKRRIQESMDEAQTSKVELGTTAVAEEGNNLDDYQRLSQLFSPDEMMVLDVLESLVTVPSKMPQPEINIPSGALGKRTSASSHRQEEVLPPVDQSKQRKQASESSASTAKKKRRNKLLDGEVLAEEQSNSGNSSVIPEARQVDTTERPSLNPDFEKGATDLPESTANISPEVSSDAPMEIDPQINMSRKSKRKSKIPCRTKHVFCNGGADNLQATKLLHCLSSESLRRWCTYEWFYSAVDYPWFMNNEFVNYLNFAKLSHLSRLTRSEWSTIRSSLGKPRRFSDHFLAVEKEKLEDYRENVRKYYSELSDGLRDSLPADLARPFSVGQKVIVRHPSTRELCDGKVVLMERDCYKVQFDRPDLGVDIVKDTDCMPINWLDNLPDHLKKRNSLSNNAHRKVDAEHIPELTTKESWGHIIDGVSRSEPSSSPQVTSEAESAVDCEMLPNKSTSGRYTASPLQFADASSQPRGRANNMSARDTELDSFVTAFVQNSLSQAKQMVGEAMQAESREEGRCTSNQASHCLESEAALGDGQLPSSLILNCVATVLAIKDLSEYRHPPAKIAGVLEHAFSMLRPSCPENLAIYSEIESCISVVKNQILALVPTTSGNGSSAMLM</sequence>
<feature type="region of interest" description="Disordered" evidence="3">
    <location>
        <begin position="823"/>
        <end position="878"/>
    </location>
</feature>
<feature type="compositionally biased region" description="Pro residues" evidence="3">
    <location>
        <begin position="46"/>
        <end position="68"/>
    </location>
</feature>
<dbReference type="Pfam" id="PF00249">
    <property type="entry name" value="Myb_DNA-binding"/>
    <property type="match status" value="1"/>
</dbReference>
<dbReference type="AlphaFoldDB" id="A0AAD8SQF2"/>
<feature type="domain" description="SANT" evidence="4">
    <location>
        <begin position="173"/>
        <end position="208"/>
    </location>
</feature>
<dbReference type="GO" id="GO:0006351">
    <property type="term" value="P:DNA-templated transcription"/>
    <property type="evidence" value="ECO:0007669"/>
    <property type="project" value="InterPro"/>
</dbReference>
<name>A0AAD8SQF2_LOLMU</name>
<feature type="compositionally biased region" description="Polar residues" evidence="3">
    <location>
        <begin position="567"/>
        <end position="577"/>
    </location>
</feature>
<dbReference type="InterPro" id="IPR009057">
    <property type="entry name" value="Homeodomain-like_sf"/>
</dbReference>
<dbReference type="GO" id="GO:0051726">
    <property type="term" value="P:regulation of cell cycle"/>
    <property type="evidence" value="ECO:0007669"/>
    <property type="project" value="TreeGrafter"/>
</dbReference>
<feature type="compositionally biased region" description="Low complexity" evidence="3">
    <location>
        <begin position="15"/>
        <end position="34"/>
    </location>
</feature>
<feature type="compositionally biased region" description="Polar residues" evidence="3">
    <location>
        <begin position="531"/>
        <end position="540"/>
    </location>
</feature>
<feature type="compositionally biased region" description="Polar residues" evidence="3">
    <location>
        <begin position="828"/>
        <end position="840"/>
    </location>
</feature>
<reference evidence="5" key="1">
    <citation type="submission" date="2023-07" db="EMBL/GenBank/DDBJ databases">
        <title>A chromosome-level genome assembly of Lolium multiflorum.</title>
        <authorList>
            <person name="Chen Y."/>
            <person name="Copetti D."/>
            <person name="Kolliker R."/>
            <person name="Studer B."/>
        </authorList>
    </citation>
    <scope>NUCLEOTIDE SEQUENCE</scope>
    <source>
        <strain evidence="5">02402/16</strain>
        <tissue evidence="5">Leaf</tissue>
    </source>
</reference>
<dbReference type="PANTHER" id="PTHR21689:SF5">
    <property type="entry name" value="PROTEIN ALWAYS EARLY 1-RELATED"/>
    <property type="match status" value="1"/>
</dbReference>
<feature type="compositionally biased region" description="Polar residues" evidence="3">
    <location>
        <begin position="851"/>
        <end position="878"/>
    </location>
</feature>
<evidence type="ECO:0000313" key="5">
    <source>
        <dbReference type="EMBL" id="KAK1662518.1"/>
    </source>
</evidence>
<feature type="region of interest" description="Disordered" evidence="3">
    <location>
        <begin position="1"/>
        <end position="74"/>
    </location>
</feature>
<dbReference type="GO" id="GO:0006357">
    <property type="term" value="P:regulation of transcription by RNA polymerase II"/>
    <property type="evidence" value="ECO:0007669"/>
    <property type="project" value="TreeGrafter"/>
</dbReference>
<dbReference type="SMART" id="SM01135">
    <property type="entry name" value="DIRP"/>
    <property type="match status" value="1"/>
</dbReference>
<evidence type="ECO:0000313" key="6">
    <source>
        <dbReference type="Proteomes" id="UP001231189"/>
    </source>
</evidence>
<gene>
    <name evidence="5" type="ORF">QYE76_050677</name>
</gene>
<dbReference type="InterPro" id="IPR033471">
    <property type="entry name" value="DIRP"/>
</dbReference>
<protein>
    <recommendedName>
        <fullName evidence="4">SANT domain-containing protein</fullName>
    </recommendedName>
</protein>
<dbReference type="PANTHER" id="PTHR21689">
    <property type="entry name" value="LIN-9"/>
    <property type="match status" value="1"/>
</dbReference>
<accession>A0AAD8SQF2</accession>
<dbReference type="CDD" id="cd00167">
    <property type="entry name" value="SANT"/>
    <property type="match status" value="1"/>
</dbReference>
<feature type="region of interest" description="Disordered" evidence="3">
    <location>
        <begin position="247"/>
        <end position="276"/>
    </location>
</feature>
<dbReference type="InterPro" id="IPR010561">
    <property type="entry name" value="LIN-9/ALY1"/>
</dbReference>
<dbReference type="GO" id="GO:0003677">
    <property type="term" value="F:DNA binding"/>
    <property type="evidence" value="ECO:0007669"/>
    <property type="project" value="TreeGrafter"/>
</dbReference>
<dbReference type="SUPFAM" id="SSF46689">
    <property type="entry name" value="Homeodomain-like"/>
    <property type="match status" value="1"/>
</dbReference>
<evidence type="ECO:0000256" key="2">
    <source>
        <dbReference type="ARBA" id="ARBA00023242"/>
    </source>
</evidence>
<feature type="region of interest" description="Disordered" evidence="3">
    <location>
        <begin position="150"/>
        <end position="172"/>
    </location>
</feature>
<dbReference type="GO" id="GO:0017053">
    <property type="term" value="C:transcription repressor complex"/>
    <property type="evidence" value="ECO:0007669"/>
    <property type="project" value="InterPro"/>
</dbReference>
<keyword evidence="2" id="KW-0539">Nucleus</keyword>
<dbReference type="Gene3D" id="1.20.58.1880">
    <property type="match status" value="1"/>
</dbReference>
<evidence type="ECO:0000259" key="4">
    <source>
        <dbReference type="PROSITE" id="PS51293"/>
    </source>
</evidence>
<dbReference type="Pfam" id="PF06584">
    <property type="entry name" value="DIRP"/>
    <property type="match status" value="1"/>
</dbReference>
<dbReference type="GO" id="GO:0005654">
    <property type="term" value="C:nucleoplasm"/>
    <property type="evidence" value="ECO:0007669"/>
    <property type="project" value="TreeGrafter"/>
</dbReference>
<dbReference type="EMBL" id="JAUUTY010000003">
    <property type="protein sequence ID" value="KAK1662518.1"/>
    <property type="molecule type" value="Genomic_DNA"/>
</dbReference>
<dbReference type="Proteomes" id="UP001231189">
    <property type="component" value="Unassembled WGS sequence"/>
</dbReference>
<dbReference type="InterPro" id="IPR001005">
    <property type="entry name" value="SANT/Myb"/>
</dbReference>
<comment type="subcellular location">
    <subcellularLocation>
        <location evidence="1">Nucleus</location>
    </subcellularLocation>
</comment>
<dbReference type="PROSITE" id="PS51293">
    <property type="entry name" value="SANT"/>
    <property type="match status" value="1"/>
</dbReference>